<evidence type="ECO:0000256" key="1">
    <source>
        <dbReference type="ARBA" id="ARBA00004370"/>
    </source>
</evidence>
<comment type="subcellular location">
    <subcellularLocation>
        <location evidence="1">Membrane</location>
    </subcellularLocation>
</comment>
<feature type="compositionally biased region" description="Low complexity" evidence="5">
    <location>
        <begin position="646"/>
        <end position="667"/>
    </location>
</feature>
<feature type="transmembrane region" description="Helical" evidence="6">
    <location>
        <begin position="518"/>
        <end position="541"/>
    </location>
</feature>
<dbReference type="InterPro" id="IPR039751">
    <property type="entry name" value="HERPUD1/2"/>
</dbReference>
<protein>
    <recommendedName>
        <fullName evidence="7">Ubiquitin-like domain-containing protein</fullName>
    </recommendedName>
</protein>
<feature type="compositionally biased region" description="Low complexity" evidence="5">
    <location>
        <begin position="116"/>
        <end position="138"/>
    </location>
</feature>
<accession>A0A9N9YEL1</accession>
<organism evidence="8 9">
    <name type="scientific">Clonostachys rhizophaga</name>
    <dbReference type="NCBI Taxonomy" id="160324"/>
    <lineage>
        <taxon>Eukaryota</taxon>
        <taxon>Fungi</taxon>
        <taxon>Dikarya</taxon>
        <taxon>Ascomycota</taxon>
        <taxon>Pezizomycotina</taxon>
        <taxon>Sordariomycetes</taxon>
        <taxon>Hypocreomycetidae</taxon>
        <taxon>Hypocreales</taxon>
        <taxon>Bionectriaceae</taxon>
        <taxon>Clonostachys</taxon>
    </lineage>
</organism>
<dbReference type="PANTHER" id="PTHR12943">
    <property type="entry name" value="HOMOCYSTEINE-RESPONSIVE ENDOPLASMIC RETICULUM-RESIDENT UNIQUITIN-LIKE DOMAIN HERPUD PROTEIN FAMILY MEMBER"/>
    <property type="match status" value="1"/>
</dbReference>
<dbReference type="Proteomes" id="UP000696573">
    <property type="component" value="Unassembled WGS sequence"/>
</dbReference>
<feature type="transmembrane region" description="Helical" evidence="6">
    <location>
        <begin position="488"/>
        <end position="506"/>
    </location>
</feature>
<proteinExistence type="predicted"/>
<evidence type="ECO:0000256" key="4">
    <source>
        <dbReference type="ARBA" id="ARBA00023136"/>
    </source>
</evidence>
<sequence length="708" mass="76041">MTSENSHLLPSNGNLATDDEEKLTVNLQIVSPSLSVGRPLHFPELAASTTIKELKERIRSSLPLRPPDDHQRLIHRGRALVRETDTLSDVLGEDAIRSLEQQTMHLVVRDAPNAHSSSTPTPTGGPSPNTSSPAPANPQRHTHGVPFGPQPPPGFPRRNPAQPTPGQFTLHSPAPTLGPNLPNLPIPQPIDPSMPFPHQQHHNQHQNLSTWIGQVQREALTRALINQNQRNRANVGMRGIGDGVHHGHDTNSGRASPALGHYYREHIGPNGQTFQVETIIRGSHGAGNGQNGALSPADVQNLLRQGDINQATATMTNAMQRSASNVSLHSRFMQPMATNSGYPHPDSRAGSGRATPEPTARSVSGGQPLVGSGSAATPSRGGYDVYVLSSPEGPRALLVNNSNSETYYSPRLPTQNSYHRLRNLVHPEVGATESSLPPNAETQHQNAVRDQQPPIPAQNQDQPPADGNANAQANNAQVGGLPPLLVQAWPHIWLAFRLAVFVWFFTSPTASWSRWFSVIGIAVLIFILSVGALNNIAELLWRPLAQQLENMLPRLDPQVDVRGGALGQNGVAADGGQNADHNPAQLAARLVAQQRERETWLQSQIRRIERASLLFLASIAPGVAERHIANLEAEARAERQRREAEAAAAEAAAEAAREAQAAAANAEGSNENNPEAQGNQPAQDNHGVEDLRANQGGNPGGLPELVAI</sequence>
<dbReference type="GO" id="GO:0016020">
    <property type="term" value="C:membrane"/>
    <property type="evidence" value="ECO:0007669"/>
    <property type="project" value="UniProtKB-SubCell"/>
</dbReference>
<keyword evidence="9" id="KW-1185">Reference proteome</keyword>
<gene>
    <name evidence="8" type="ORF">CRHIZ90672A_00006693</name>
</gene>
<evidence type="ECO:0000259" key="7">
    <source>
        <dbReference type="PROSITE" id="PS50053"/>
    </source>
</evidence>
<evidence type="ECO:0000313" key="9">
    <source>
        <dbReference type="Proteomes" id="UP000696573"/>
    </source>
</evidence>
<dbReference type="InterPro" id="IPR000626">
    <property type="entry name" value="Ubiquitin-like_dom"/>
</dbReference>
<feature type="compositionally biased region" description="Polar residues" evidence="5">
    <location>
        <begin position="668"/>
        <end position="683"/>
    </location>
</feature>
<name>A0A9N9YEL1_9HYPO</name>
<keyword evidence="3 6" id="KW-1133">Transmembrane helix</keyword>
<feature type="compositionally biased region" description="Polar residues" evidence="5">
    <location>
        <begin position="432"/>
        <end position="449"/>
    </location>
</feature>
<dbReference type="GO" id="GO:0030968">
    <property type="term" value="P:endoplasmic reticulum unfolded protein response"/>
    <property type="evidence" value="ECO:0007669"/>
    <property type="project" value="TreeGrafter"/>
</dbReference>
<evidence type="ECO:0000313" key="8">
    <source>
        <dbReference type="EMBL" id="CAH0018307.1"/>
    </source>
</evidence>
<dbReference type="Gene3D" id="3.10.20.90">
    <property type="entry name" value="Phosphatidylinositol 3-kinase Catalytic Subunit, Chain A, domain 1"/>
    <property type="match status" value="1"/>
</dbReference>
<comment type="caution">
    <text evidence="8">The sequence shown here is derived from an EMBL/GenBank/DDBJ whole genome shotgun (WGS) entry which is preliminary data.</text>
</comment>
<keyword evidence="2 6" id="KW-0812">Transmembrane</keyword>
<feature type="region of interest" description="Disordered" evidence="5">
    <location>
        <begin position="335"/>
        <end position="381"/>
    </location>
</feature>
<dbReference type="AlphaFoldDB" id="A0A9N9YEL1"/>
<evidence type="ECO:0000256" key="5">
    <source>
        <dbReference type="SAM" id="MobiDB-lite"/>
    </source>
</evidence>
<feature type="domain" description="Ubiquitin-like" evidence="7">
    <location>
        <begin position="23"/>
        <end position="89"/>
    </location>
</feature>
<reference evidence="8" key="1">
    <citation type="submission" date="2021-10" db="EMBL/GenBank/DDBJ databases">
        <authorList>
            <person name="Piombo E."/>
        </authorList>
    </citation>
    <scope>NUCLEOTIDE SEQUENCE</scope>
</reference>
<dbReference type="InterPro" id="IPR029071">
    <property type="entry name" value="Ubiquitin-like_domsf"/>
</dbReference>
<dbReference type="PROSITE" id="PS50053">
    <property type="entry name" value="UBIQUITIN_2"/>
    <property type="match status" value="1"/>
</dbReference>
<feature type="region of interest" description="Disordered" evidence="5">
    <location>
        <begin position="430"/>
        <end position="474"/>
    </location>
</feature>
<dbReference type="SUPFAM" id="SSF54236">
    <property type="entry name" value="Ubiquitin-like"/>
    <property type="match status" value="1"/>
</dbReference>
<feature type="compositionally biased region" description="Pro residues" evidence="5">
    <location>
        <begin position="182"/>
        <end position="195"/>
    </location>
</feature>
<keyword evidence="4 6" id="KW-0472">Membrane</keyword>
<dbReference type="EMBL" id="CABFNQ020000532">
    <property type="protein sequence ID" value="CAH0018307.1"/>
    <property type="molecule type" value="Genomic_DNA"/>
</dbReference>
<evidence type="ECO:0000256" key="2">
    <source>
        <dbReference type="ARBA" id="ARBA00022692"/>
    </source>
</evidence>
<dbReference type="PANTHER" id="PTHR12943:SF27">
    <property type="entry name" value="HOMOCYSTEINE-INDUCED ENDOPLASMIC RETICULUM PROTEIN, ISOFORM A"/>
    <property type="match status" value="1"/>
</dbReference>
<feature type="region of interest" description="Disordered" evidence="5">
    <location>
        <begin position="112"/>
        <end position="206"/>
    </location>
</feature>
<dbReference type="OrthoDB" id="21589at2759"/>
<evidence type="ECO:0000256" key="6">
    <source>
        <dbReference type="SAM" id="Phobius"/>
    </source>
</evidence>
<evidence type="ECO:0000256" key="3">
    <source>
        <dbReference type="ARBA" id="ARBA00022989"/>
    </source>
</evidence>
<feature type="region of interest" description="Disordered" evidence="5">
    <location>
        <begin position="641"/>
        <end position="708"/>
    </location>
</feature>